<reference evidence="3" key="1">
    <citation type="journal article" date="2017" name="Nat. Commun.">
        <title>The North American bullfrog draft genome provides insight into hormonal regulation of long noncoding RNA.</title>
        <authorList>
            <person name="Hammond S.A."/>
            <person name="Warren R.L."/>
            <person name="Vandervalk B.P."/>
            <person name="Kucuk E."/>
            <person name="Khan H."/>
            <person name="Gibb E.A."/>
            <person name="Pandoh P."/>
            <person name="Kirk H."/>
            <person name="Zhao Y."/>
            <person name="Jones M."/>
            <person name="Mungall A.J."/>
            <person name="Coope R."/>
            <person name="Pleasance S."/>
            <person name="Moore R.A."/>
            <person name="Holt R.A."/>
            <person name="Round J.M."/>
            <person name="Ohora S."/>
            <person name="Walle B.V."/>
            <person name="Veldhoen N."/>
            <person name="Helbing C.C."/>
            <person name="Birol I."/>
        </authorList>
    </citation>
    <scope>NUCLEOTIDE SEQUENCE [LARGE SCALE GENOMIC DNA]</scope>
</reference>
<evidence type="ECO:0000313" key="2">
    <source>
        <dbReference type="EMBL" id="PIO27265.1"/>
    </source>
</evidence>
<feature type="compositionally biased region" description="Basic and acidic residues" evidence="1">
    <location>
        <begin position="100"/>
        <end position="109"/>
    </location>
</feature>
<dbReference type="PANTHER" id="PTHR13309">
    <property type="entry name" value="NUCLEAR FRAGILE X MENTAL RETARDATION PROTEIN INTERACTING PROTEIN 1"/>
    <property type="match status" value="1"/>
</dbReference>
<protein>
    <submittedName>
        <fullName evidence="2">Uncharacterized protein</fullName>
    </submittedName>
</protein>
<dbReference type="GO" id="GO:0003723">
    <property type="term" value="F:RNA binding"/>
    <property type="evidence" value="ECO:0007669"/>
    <property type="project" value="InterPro"/>
</dbReference>
<gene>
    <name evidence="2" type="ORF">AB205_0144200</name>
</gene>
<dbReference type="GO" id="GO:0005634">
    <property type="term" value="C:nucleus"/>
    <property type="evidence" value="ECO:0007669"/>
    <property type="project" value="TreeGrafter"/>
</dbReference>
<evidence type="ECO:0000256" key="1">
    <source>
        <dbReference type="SAM" id="MobiDB-lite"/>
    </source>
</evidence>
<dbReference type="AlphaFoldDB" id="A0A2G9RHL7"/>
<feature type="compositionally biased region" description="Polar residues" evidence="1">
    <location>
        <begin position="1"/>
        <end position="27"/>
    </location>
</feature>
<feature type="compositionally biased region" description="Polar residues" evidence="1">
    <location>
        <begin position="86"/>
        <end position="98"/>
    </location>
</feature>
<evidence type="ECO:0000313" key="3">
    <source>
        <dbReference type="Proteomes" id="UP000228934"/>
    </source>
</evidence>
<dbReference type="OrthoDB" id="273070at2759"/>
<dbReference type="EMBL" id="KV943525">
    <property type="protein sequence ID" value="PIO27265.1"/>
    <property type="molecule type" value="Genomic_DNA"/>
</dbReference>
<keyword evidence="3" id="KW-1185">Reference proteome</keyword>
<name>A0A2G9RHL7_AQUCT</name>
<feature type="region of interest" description="Disordered" evidence="1">
    <location>
        <begin position="64"/>
        <end position="109"/>
    </location>
</feature>
<dbReference type="InterPro" id="IPR039136">
    <property type="entry name" value="NUFIP1-like"/>
</dbReference>
<accession>A0A2G9RHL7</accession>
<organism evidence="2 3">
    <name type="scientific">Aquarana catesbeiana</name>
    <name type="common">American bullfrog</name>
    <name type="synonym">Rana catesbeiana</name>
    <dbReference type="NCBI Taxonomy" id="8400"/>
    <lineage>
        <taxon>Eukaryota</taxon>
        <taxon>Metazoa</taxon>
        <taxon>Chordata</taxon>
        <taxon>Craniata</taxon>
        <taxon>Vertebrata</taxon>
        <taxon>Euteleostomi</taxon>
        <taxon>Amphibia</taxon>
        <taxon>Batrachia</taxon>
        <taxon>Anura</taxon>
        <taxon>Neobatrachia</taxon>
        <taxon>Ranoidea</taxon>
        <taxon>Ranidae</taxon>
        <taxon>Aquarana</taxon>
    </lineage>
</organism>
<sequence>MDSQNRPPHNRGQANYRQTMSQKSTGARNRPTLLEMLLARDIRHERNVILQCVRYICQSNLFDHSRDGTNNVINEHSPGNVKDLSITDTKSDLQNGQDNDVAKEKHSPDPFVRHLEPLDDEIWETNINCIETFAV</sequence>
<dbReference type="PANTHER" id="PTHR13309:SF0">
    <property type="entry name" value="FMR1-INTERACTING PROTEIN NUFIP1"/>
    <property type="match status" value="1"/>
</dbReference>
<feature type="region of interest" description="Disordered" evidence="1">
    <location>
        <begin position="1"/>
        <end position="28"/>
    </location>
</feature>
<proteinExistence type="predicted"/>
<dbReference type="GO" id="GO:0000492">
    <property type="term" value="P:box C/D snoRNP assembly"/>
    <property type="evidence" value="ECO:0007669"/>
    <property type="project" value="TreeGrafter"/>
</dbReference>
<dbReference type="Proteomes" id="UP000228934">
    <property type="component" value="Unassembled WGS sequence"/>
</dbReference>
<feature type="compositionally biased region" description="Polar residues" evidence="1">
    <location>
        <begin position="64"/>
        <end position="74"/>
    </location>
</feature>